<dbReference type="GO" id="GO:0016740">
    <property type="term" value="F:transferase activity"/>
    <property type="evidence" value="ECO:0007669"/>
    <property type="project" value="UniProtKB-KW"/>
</dbReference>
<proteinExistence type="predicted"/>
<keyword evidence="2" id="KW-0808">Transferase</keyword>
<dbReference type="EMBL" id="SSTD01015300">
    <property type="protein sequence ID" value="TYK03003.1"/>
    <property type="molecule type" value="Genomic_DNA"/>
</dbReference>
<dbReference type="InterPro" id="IPR051091">
    <property type="entry name" value="O-Glucosyltr/Glycosyltrsf_90"/>
</dbReference>
<name>A0A5D3BTK9_CUCMM</name>
<comment type="caution">
    <text evidence="2">The sequence shown here is derived from an EMBL/GenBank/DDBJ whole genome shotgun (WGS) entry which is preliminary data.</text>
</comment>
<dbReference type="AlphaFoldDB" id="A0A5D3BTK9"/>
<dbReference type="InterPro" id="IPR006598">
    <property type="entry name" value="CAP10"/>
</dbReference>
<evidence type="ECO:0000313" key="3">
    <source>
        <dbReference type="Proteomes" id="UP000321947"/>
    </source>
</evidence>
<protein>
    <submittedName>
        <fullName evidence="2">Protein O-glucosyltransferase 1-like</fullName>
    </submittedName>
</protein>
<reference evidence="2 3" key="1">
    <citation type="submission" date="2019-08" db="EMBL/GenBank/DDBJ databases">
        <title>Draft genome sequences of two oriental melons (Cucumis melo L. var makuwa).</title>
        <authorList>
            <person name="Kwon S.-Y."/>
        </authorList>
    </citation>
    <scope>NUCLEOTIDE SEQUENCE [LARGE SCALE GENOMIC DNA]</scope>
    <source>
        <strain evidence="3">cv. Chang Bougi</strain>
        <tissue evidence="2">Leaf</tissue>
    </source>
</reference>
<sequence length="238" mass="28194">MVLEDIKEGNKRIKWKDRVPLAYWKGNPHVDPSRRDLLKCNLTREQNWDTLLYVQDWDKEAKEGYKQSNLEDQCTHRFYDFFIRGMIPLQHFWPINDQSKCSSLKFAVQWGNNNTIQAEAIGEEGSKYLQENLKMELVYDYMYHLLNEYSKLLKFRPTVPPGAVELTPETMTGAVEGLHKKFLEDSLEKSPSEREPCDLPPYDRTVLDELREKKLNALNQVQTWEKEYWENQSKANNN</sequence>
<evidence type="ECO:0000259" key="1">
    <source>
        <dbReference type="SMART" id="SM00672"/>
    </source>
</evidence>
<feature type="domain" description="Glycosyl transferase CAP10" evidence="1">
    <location>
        <begin position="1"/>
        <end position="156"/>
    </location>
</feature>
<gene>
    <name evidence="2" type="ORF">E5676_scaffold46G00980</name>
</gene>
<accession>A0A5D3BTK9</accession>
<dbReference type="PANTHER" id="PTHR12203">
    <property type="entry name" value="KDEL LYS-ASP-GLU-LEU CONTAINING - RELATED"/>
    <property type="match status" value="1"/>
</dbReference>
<dbReference type="Pfam" id="PF05686">
    <property type="entry name" value="Glyco_transf_90"/>
    <property type="match status" value="1"/>
</dbReference>
<organism evidence="2 3">
    <name type="scientific">Cucumis melo var. makuwa</name>
    <name type="common">Oriental melon</name>
    <dbReference type="NCBI Taxonomy" id="1194695"/>
    <lineage>
        <taxon>Eukaryota</taxon>
        <taxon>Viridiplantae</taxon>
        <taxon>Streptophyta</taxon>
        <taxon>Embryophyta</taxon>
        <taxon>Tracheophyta</taxon>
        <taxon>Spermatophyta</taxon>
        <taxon>Magnoliopsida</taxon>
        <taxon>eudicotyledons</taxon>
        <taxon>Gunneridae</taxon>
        <taxon>Pentapetalae</taxon>
        <taxon>rosids</taxon>
        <taxon>fabids</taxon>
        <taxon>Cucurbitales</taxon>
        <taxon>Cucurbitaceae</taxon>
        <taxon>Benincaseae</taxon>
        <taxon>Cucumis</taxon>
    </lineage>
</organism>
<evidence type="ECO:0000313" key="2">
    <source>
        <dbReference type="EMBL" id="TYK03003.1"/>
    </source>
</evidence>
<dbReference type="Proteomes" id="UP000321947">
    <property type="component" value="Unassembled WGS sequence"/>
</dbReference>
<dbReference type="SMART" id="SM00672">
    <property type="entry name" value="CAP10"/>
    <property type="match status" value="1"/>
</dbReference>
<dbReference type="PANTHER" id="PTHR12203:SF74">
    <property type="entry name" value="GLYCOSYLTRANSFERASE"/>
    <property type="match status" value="1"/>
</dbReference>